<reference evidence="4" key="1">
    <citation type="journal article" date="2020" name="mSystems">
        <title>Genome- and Community-Level Interaction Insights into Carbon Utilization and Element Cycling Functions of Hydrothermarchaeota in Hydrothermal Sediment.</title>
        <authorList>
            <person name="Zhou Z."/>
            <person name="Liu Y."/>
            <person name="Xu W."/>
            <person name="Pan J."/>
            <person name="Luo Z.H."/>
            <person name="Li M."/>
        </authorList>
    </citation>
    <scope>NUCLEOTIDE SEQUENCE [LARGE SCALE GENOMIC DNA]</scope>
    <source>
        <strain evidence="4">SpSt-468</strain>
    </source>
</reference>
<comment type="similarity">
    <text evidence="1 3">Belongs to the HMG-CoA reductase family.</text>
</comment>
<dbReference type="NCBIfam" id="TIGR00532">
    <property type="entry name" value="HMG_CoA_R_NAD"/>
    <property type="match status" value="1"/>
</dbReference>
<dbReference type="PRINTS" id="PR00071">
    <property type="entry name" value="HMGCOARDTASE"/>
</dbReference>
<dbReference type="InterPro" id="IPR009029">
    <property type="entry name" value="HMG_CoA_Rdtase_sub-bd_dom_sf"/>
</dbReference>
<gene>
    <name evidence="4" type="ORF">ENS19_00255</name>
</gene>
<evidence type="ECO:0000256" key="1">
    <source>
        <dbReference type="ARBA" id="ARBA00007661"/>
    </source>
</evidence>
<dbReference type="PROSITE" id="PS50065">
    <property type="entry name" value="HMG_COA_REDUCTASE_4"/>
    <property type="match status" value="1"/>
</dbReference>
<dbReference type="InterPro" id="IPR009023">
    <property type="entry name" value="HMG_CoA_Rdtase_NAD(P)-bd_sf"/>
</dbReference>
<comment type="caution">
    <text evidence="4">The sequence shown here is derived from an EMBL/GenBank/DDBJ whole genome shotgun (WGS) entry which is preliminary data.</text>
</comment>
<dbReference type="InterPro" id="IPR004553">
    <property type="entry name" value="HMG_CoA_Rdtase_bac-typ"/>
</dbReference>
<keyword evidence="2 3" id="KW-0560">Oxidoreductase</keyword>
<protein>
    <recommendedName>
        <fullName evidence="3">3-hydroxy-3-methylglutaryl coenzyme A reductase</fullName>
        <shortName evidence="3">HMG-CoA reductase</shortName>
    </recommendedName>
</protein>
<dbReference type="Gene3D" id="3.90.770.10">
    <property type="entry name" value="3-hydroxy-3-methylglutaryl-coenzyme A Reductase, Chain A, domain 2"/>
    <property type="match status" value="2"/>
</dbReference>
<accession>A0A7C3ERQ6</accession>
<evidence type="ECO:0000256" key="3">
    <source>
        <dbReference type="RuleBase" id="RU361219"/>
    </source>
</evidence>
<dbReference type="AlphaFoldDB" id="A0A7C3ERQ6"/>
<organism evidence="4">
    <name type="scientific">Candidatus Methanomethylicus mesodigestus</name>
    <dbReference type="NCBI Taxonomy" id="1867258"/>
    <lineage>
        <taxon>Archaea</taxon>
        <taxon>Thermoproteota</taxon>
        <taxon>Methanosuratincolia</taxon>
        <taxon>Candidatus Methanomethylicales</taxon>
        <taxon>Candidatus Methanomethylicaceae</taxon>
        <taxon>Candidatus Methanomethylicus</taxon>
    </lineage>
</organism>
<dbReference type="PANTHER" id="PTHR10572:SF24">
    <property type="entry name" value="3-HYDROXY-3-METHYLGLUTARYL-COENZYME A REDUCTASE"/>
    <property type="match status" value="1"/>
</dbReference>
<dbReference type="Pfam" id="PF00368">
    <property type="entry name" value="HMG-CoA_red"/>
    <property type="match status" value="1"/>
</dbReference>
<proteinExistence type="inferred from homology"/>
<evidence type="ECO:0000313" key="4">
    <source>
        <dbReference type="EMBL" id="HFK19700.1"/>
    </source>
</evidence>
<dbReference type="GO" id="GO:0004420">
    <property type="term" value="F:hydroxymethylglutaryl-CoA reductase (NADPH) activity"/>
    <property type="evidence" value="ECO:0007669"/>
    <property type="project" value="InterPro"/>
</dbReference>
<evidence type="ECO:0000256" key="2">
    <source>
        <dbReference type="ARBA" id="ARBA00023002"/>
    </source>
</evidence>
<dbReference type="Gene3D" id="1.10.8.660">
    <property type="match status" value="1"/>
</dbReference>
<dbReference type="InterPro" id="IPR023074">
    <property type="entry name" value="HMG_CoA_Rdtase_cat_sf"/>
</dbReference>
<dbReference type="GO" id="GO:0015936">
    <property type="term" value="P:coenzyme A metabolic process"/>
    <property type="evidence" value="ECO:0007669"/>
    <property type="project" value="InterPro"/>
</dbReference>
<dbReference type="SUPFAM" id="SSF56542">
    <property type="entry name" value="Substrate-binding domain of HMG-CoA reductase"/>
    <property type="match status" value="1"/>
</dbReference>
<dbReference type="PANTHER" id="PTHR10572">
    <property type="entry name" value="3-HYDROXY-3-METHYLGLUTARYL-COENZYME A REDUCTASE"/>
    <property type="match status" value="1"/>
</dbReference>
<dbReference type="EMBL" id="DSTX01000001">
    <property type="protein sequence ID" value="HFK19700.1"/>
    <property type="molecule type" value="Genomic_DNA"/>
</dbReference>
<sequence length="425" mass="45395">MRLARSSELPGFYRLTPSERLKIVKEYADLSEEEIKVLSSTGSLTVESANRMVENFVGTLPVPVGVATNFLINGKDYLVPMATEEPSVIAAASHAAKMARSRSGFQASSTMPLMIGQVQCVRIRDPNRARLSLIQEKASILEKANEQDPMLVSAGGGAKDLKVKLIQTERGPMVIAELLVDCRDAMGANAVNTMAEAVAPMIERLTGGKAILRIISNLASERLARAWAKFPKDALGGEDVVEGILDAFVFAAADPYRAATHNKGIMNGVVAVALATCNDHRAIEAGAHAYAARSGRYMPLTVWEKDANGDLVGSIEMPMAVGTVGGLTKVHPMAKVALKILGVSSARELSEVMAAVGLAQNLAALRALADEGIQRGHMALHARNIAIMAGVPEGMVDKVADQMVREKAIRVDRAKEILNTLKKQP</sequence>
<dbReference type="CDD" id="cd00644">
    <property type="entry name" value="HMG-CoA_reductase_classII"/>
    <property type="match status" value="1"/>
</dbReference>
<dbReference type="InterPro" id="IPR002202">
    <property type="entry name" value="HMG_CoA_Rdtase"/>
</dbReference>
<name>A0A7C3ERQ6_9CREN</name>
<dbReference type="SUPFAM" id="SSF55035">
    <property type="entry name" value="NAD-binding domain of HMG-CoA reductase"/>
    <property type="match status" value="1"/>
</dbReference>